<dbReference type="EMBL" id="QJKJ01009447">
    <property type="protein sequence ID" value="RDX76591.1"/>
    <property type="molecule type" value="Genomic_DNA"/>
</dbReference>
<proteinExistence type="predicted"/>
<reference evidence="2" key="1">
    <citation type="submission" date="2018-05" db="EMBL/GenBank/DDBJ databases">
        <title>Draft genome of Mucuna pruriens seed.</title>
        <authorList>
            <person name="Nnadi N.E."/>
            <person name="Vos R."/>
            <person name="Hasami M.H."/>
            <person name="Devisetty U.K."/>
            <person name="Aguiy J.C."/>
        </authorList>
    </citation>
    <scope>NUCLEOTIDE SEQUENCE [LARGE SCALE GENOMIC DNA]</scope>
    <source>
        <strain evidence="2">JCA_2017</strain>
    </source>
</reference>
<accession>A0A371FE64</accession>
<sequence>MNKNLRDTQEGIKDKESVALQGPMTKGRLRRLQEEVQKELGLLQGQGGSNESPTQYTLFFSPNICLPSHGSDLKNSYPSHVSGSSRSHRSHRHEHNERVERHGRHRRESFKCKFSPSLGENKLDAYEIKVEQLFECHDIGENLKVKLVTLEFNALV</sequence>
<dbReference type="Proteomes" id="UP000257109">
    <property type="component" value="Unassembled WGS sequence"/>
</dbReference>
<dbReference type="OrthoDB" id="1731207at2759"/>
<name>A0A371FE64_MUCPR</name>
<organism evidence="2 3">
    <name type="scientific">Mucuna pruriens</name>
    <name type="common">Velvet bean</name>
    <name type="synonym">Dolichos pruriens</name>
    <dbReference type="NCBI Taxonomy" id="157652"/>
    <lineage>
        <taxon>Eukaryota</taxon>
        <taxon>Viridiplantae</taxon>
        <taxon>Streptophyta</taxon>
        <taxon>Embryophyta</taxon>
        <taxon>Tracheophyta</taxon>
        <taxon>Spermatophyta</taxon>
        <taxon>Magnoliopsida</taxon>
        <taxon>eudicotyledons</taxon>
        <taxon>Gunneridae</taxon>
        <taxon>Pentapetalae</taxon>
        <taxon>rosids</taxon>
        <taxon>fabids</taxon>
        <taxon>Fabales</taxon>
        <taxon>Fabaceae</taxon>
        <taxon>Papilionoideae</taxon>
        <taxon>50 kb inversion clade</taxon>
        <taxon>NPAAA clade</taxon>
        <taxon>indigoferoid/millettioid clade</taxon>
        <taxon>Phaseoleae</taxon>
        <taxon>Mucuna</taxon>
    </lineage>
</organism>
<feature type="region of interest" description="Disordered" evidence="1">
    <location>
        <begin position="1"/>
        <end position="26"/>
    </location>
</feature>
<protein>
    <submittedName>
        <fullName evidence="2">Uncharacterized protein</fullName>
    </submittedName>
</protein>
<feature type="non-terminal residue" evidence="2">
    <location>
        <position position="1"/>
    </location>
</feature>
<dbReference type="AlphaFoldDB" id="A0A371FE64"/>
<comment type="caution">
    <text evidence="2">The sequence shown here is derived from an EMBL/GenBank/DDBJ whole genome shotgun (WGS) entry which is preliminary data.</text>
</comment>
<evidence type="ECO:0000256" key="1">
    <source>
        <dbReference type="SAM" id="MobiDB-lite"/>
    </source>
</evidence>
<evidence type="ECO:0000313" key="3">
    <source>
        <dbReference type="Proteomes" id="UP000257109"/>
    </source>
</evidence>
<feature type="region of interest" description="Disordered" evidence="1">
    <location>
        <begin position="74"/>
        <end position="105"/>
    </location>
</feature>
<evidence type="ECO:0000313" key="2">
    <source>
        <dbReference type="EMBL" id="RDX76591.1"/>
    </source>
</evidence>
<feature type="compositionally biased region" description="Basic and acidic residues" evidence="1">
    <location>
        <begin position="1"/>
        <end position="17"/>
    </location>
</feature>
<gene>
    <name evidence="2" type="ORF">CR513_43400</name>
</gene>
<keyword evidence="3" id="KW-1185">Reference proteome</keyword>